<comment type="caution">
    <text evidence="2">The sequence shown here is derived from an EMBL/GenBank/DDBJ whole genome shotgun (WGS) entry which is preliminary data.</text>
</comment>
<organism evidence="2 3">
    <name type="scientific">Acidovorax delafieldii 2AN</name>
    <dbReference type="NCBI Taxonomy" id="573060"/>
    <lineage>
        <taxon>Bacteria</taxon>
        <taxon>Pseudomonadati</taxon>
        <taxon>Pseudomonadota</taxon>
        <taxon>Betaproteobacteria</taxon>
        <taxon>Burkholderiales</taxon>
        <taxon>Comamonadaceae</taxon>
        <taxon>Acidovorax</taxon>
    </lineage>
</organism>
<evidence type="ECO:0000313" key="2">
    <source>
        <dbReference type="EMBL" id="EER59697.1"/>
    </source>
</evidence>
<keyword evidence="3" id="KW-1185">Reference proteome</keyword>
<dbReference type="EMBL" id="ACQT01000104">
    <property type="protein sequence ID" value="EER59697.1"/>
    <property type="molecule type" value="Genomic_DNA"/>
</dbReference>
<dbReference type="InterPro" id="IPR029052">
    <property type="entry name" value="Metallo-depent_PP-like"/>
</dbReference>
<evidence type="ECO:0000313" key="3">
    <source>
        <dbReference type="Proteomes" id="UP000003856"/>
    </source>
</evidence>
<evidence type="ECO:0000256" key="1">
    <source>
        <dbReference type="SAM" id="SignalP"/>
    </source>
</evidence>
<name>C5T753_ACIDE</name>
<reference evidence="2 3" key="1">
    <citation type="submission" date="2009-05" db="EMBL/GenBank/DDBJ databases">
        <title>The draft genome of Acidovorax delafieldii 2AN.</title>
        <authorList>
            <consortium name="US DOE Joint Genome Institute (JGI-PGF)"/>
            <person name="Lucas S."/>
            <person name="Copeland A."/>
            <person name="Lapidus A."/>
            <person name="Glavina del Rio T."/>
            <person name="Tice H."/>
            <person name="Bruce D."/>
            <person name="Goodwin L."/>
            <person name="Pitluck S."/>
            <person name="Larimer F."/>
            <person name="Land M.L."/>
            <person name="Hauser L."/>
            <person name="Shelobolina E.S."/>
            <person name="Picardal F."/>
            <person name="Roden E."/>
            <person name="Emerson D."/>
        </authorList>
    </citation>
    <scope>NUCLEOTIDE SEQUENCE [LARGE SCALE GENOMIC DNA]</scope>
    <source>
        <strain evidence="2 3">2AN</strain>
    </source>
</reference>
<feature type="chain" id="PRO_5002957616" description="Calcineurin-like phosphoesterase domain-containing protein" evidence="1">
    <location>
        <begin position="27"/>
        <end position="406"/>
    </location>
</feature>
<evidence type="ECO:0008006" key="4">
    <source>
        <dbReference type="Google" id="ProtNLM"/>
    </source>
</evidence>
<sequence>MQSHLFLLGTSIVRLVSLSLCSLAIAAVLSACGGSDGPEKSIVAVIGDVPYGTTPTDTVQLVGGPKFVSAINADADLSTVLHLGDIHSGKSYCTQAYNQTVFDQWKAFRMPLVYAIGDNEWADCHKKAEGGGVYNAATGVIDYVVDASGTPVSYAKGDPLANLDLVRSIFFATPGQTLGKAMTVHTQAKEFDPAYPKDRNYVENVWWMQSGVLFVTMNIPGGSNDNADPWYGVPTVSAAQKQEAADRSAANLRWLDKAFREAGNAGALGVVIQIQADLWYLDGNVPSHVVGYKPYVDRIAANTKSFGKPVLLLNGDSHAYRSDNPLVANSACVAEPSTGGAAVACKDDVSGVQPYNYNVANFRRVIVHGSTAPLEYLKLTIDPQANAVNGVDAFGPFSWKRVQPAL</sequence>
<dbReference type="AlphaFoldDB" id="C5T753"/>
<dbReference type="SUPFAM" id="SSF56300">
    <property type="entry name" value="Metallo-dependent phosphatases"/>
    <property type="match status" value="1"/>
</dbReference>
<feature type="signal peptide" evidence="1">
    <location>
        <begin position="1"/>
        <end position="26"/>
    </location>
</feature>
<protein>
    <recommendedName>
        <fullName evidence="4">Calcineurin-like phosphoesterase domain-containing protein</fullName>
    </recommendedName>
</protein>
<gene>
    <name evidence="2" type="ORF">AcdelDRAFT_2733</name>
</gene>
<dbReference type="PATRIC" id="fig|573060.9.peg.2343"/>
<keyword evidence="1" id="KW-0732">Signal</keyword>
<accession>C5T753</accession>
<dbReference type="Proteomes" id="UP000003856">
    <property type="component" value="Unassembled WGS sequence"/>
</dbReference>
<proteinExistence type="predicted"/>